<organism evidence="1 2">
    <name type="scientific">Leersia perrieri</name>
    <dbReference type="NCBI Taxonomy" id="77586"/>
    <lineage>
        <taxon>Eukaryota</taxon>
        <taxon>Viridiplantae</taxon>
        <taxon>Streptophyta</taxon>
        <taxon>Embryophyta</taxon>
        <taxon>Tracheophyta</taxon>
        <taxon>Spermatophyta</taxon>
        <taxon>Magnoliopsida</taxon>
        <taxon>Liliopsida</taxon>
        <taxon>Poales</taxon>
        <taxon>Poaceae</taxon>
        <taxon>BOP clade</taxon>
        <taxon>Oryzoideae</taxon>
        <taxon>Oryzeae</taxon>
        <taxon>Oryzinae</taxon>
        <taxon>Leersia</taxon>
    </lineage>
</organism>
<reference evidence="2" key="2">
    <citation type="submission" date="2013-12" db="EMBL/GenBank/DDBJ databases">
        <authorList>
            <person name="Yu Y."/>
            <person name="Lee S."/>
            <person name="de Baynast K."/>
            <person name="Wissotski M."/>
            <person name="Liu L."/>
            <person name="Talag J."/>
            <person name="Goicoechea J."/>
            <person name="Angelova A."/>
            <person name="Jetty R."/>
            <person name="Kudrna D."/>
            <person name="Golser W."/>
            <person name="Rivera L."/>
            <person name="Zhang J."/>
            <person name="Wing R."/>
        </authorList>
    </citation>
    <scope>NUCLEOTIDE SEQUENCE</scope>
</reference>
<accession>A0A0D9WCM0</accession>
<dbReference type="AlphaFoldDB" id="A0A0D9WCM0"/>
<dbReference type="HOGENOM" id="CLU_180353_0_0_1"/>
<dbReference type="EnsemblPlants" id="LPERR05G02590.1">
    <property type="protein sequence ID" value="LPERR05G02590.1"/>
    <property type="gene ID" value="LPERR05G02590"/>
</dbReference>
<proteinExistence type="predicted"/>
<name>A0A0D9WCM0_9ORYZ</name>
<evidence type="ECO:0000313" key="2">
    <source>
        <dbReference type="Proteomes" id="UP000032180"/>
    </source>
</evidence>
<reference evidence="1" key="3">
    <citation type="submission" date="2015-04" db="UniProtKB">
        <authorList>
            <consortium name="EnsemblPlants"/>
        </authorList>
    </citation>
    <scope>IDENTIFICATION</scope>
</reference>
<keyword evidence="2" id="KW-1185">Reference proteome</keyword>
<dbReference type="Proteomes" id="UP000032180">
    <property type="component" value="Chromosome 5"/>
</dbReference>
<protein>
    <submittedName>
        <fullName evidence="1">Uncharacterized protein</fullName>
    </submittedName>
</protein>
<reference evidence="1 2" key="1">
    <citation type="submission" date="2012-08" db="EMBL/GenBank/DDBJ databases">
        <title>Oryza genome evolution.</title>
        <authorList>
            <person name="Wing R.A."/>
        </authorList>
    </citation>
    <scope>NUCLEOTIDE SEQUENCE</scope>
</reference>
<dbReference type="Gramene" id="LPERR05G02590.1">
    <property type="protein sequence ID" value="LPERR05G02590.1"/>
    <property type="gene ID" value="LPERR05G02590"/>
</dbReference>
<sequence>MSRARNSSGNGEVSVQKVEKIDLVHNLVTKPSVYGGAGRRAKTVTSRPATTADVTVFAGRKINKQQPAASSWLHGGAVTKEYISKYIEDKKRQFNQGDETV</sequence>
<evidence type="ECO:0000313" key="1">
    <source>
        <dbReference type="EnsemblPlants" id="LPERR05G02590.1"/>
    </source>
</evidence>